<dbReference type="Gene3D" id="1.10.10.1120">
    <property type="entry name" value="Lysin B, C-terminal linker domain"/>
    <property type="match status" value="1"/>
</dbReference>
<protein>
    <submittedName>
        <fullName evidence="1">Lysin B</fullName>
    </submittedName>
</protein>
<reference evidence="2" key="1">
    <citation type="submission" date="2016-07" db="EMBL/GenBank/DDBJ databases">
        <authorList>
            <person name="Florea S."/>
            <person name="Webb J.S."/>
            <person name="Jaromczyk J."/>
            <person name="Schardl C.L."/>
        </authorList>
    </citation>
    <scope>NUCLEOTIDE SEQUENCE [LARGE SCALE GENOMIC DNA]</scope>
</reference>
<dbReference type="Proteomes" id="UP000223395">
    <property type="component" value="Segment"/>
</dbReference>
<dbReference type="EMBL" id="KX619650">
    <property type="protein sequence ID" value="AOT27698.1"/>
    <property type="molecule type" value="Genomic_DNA"/>
</dbReference>
<accession>A0A1D8EZN4</accession>
<proteinExistence type="predicted"/>
<dbReference type="SUPFAM" id="SSF53474">
    <property type="entry name" value="alpha/beta-Hydrolases"/>
    <property type="match status" value="1"/>
</dbReference>
<evidence type="ECO:0000313" key="1">
    <source>
        <dbReference type="EMBL" id="AOT27698.1"/>
    </source>
</evidence>
<sequence>MILKKGSSGALVGLWTDVMLKRFPSYALGLNGKPLVNDKYFGLDEEKVQKEYQIRTGQFPSGEVSEDDLIRLRIVPVLFTVHGTGMADPLGPGYPADLARACLDLVHWQPIGNYPAQPFPMWPSILKGVKELKFQIEDYERRYPGYRKALAGYSQGAVVTALYYMLYVFPENGEHHYMLKRGDFLISITWGPPMREKGVANGNKFAGWHISDGRGILKGRMVNTPEWWLDFVHCMGSPEGQDLYGDVPDDKTGENETAICEFVMSEKWYSGPLAILKRLLATGANLLTEGDDIVKAVLQAGMFFGHGLTPHNIYDIGPAVTALRKAVTRT</sequence>
<dbReference type="InterPro" id="IPR041855">
    <property type="entry name" value="Lysin_B_C_ter"/>
</dbReference>
<dbReference type="InterPro" id="IPR029058">
    <property type="entry name" value="AB_hydrolase_fold"/>
</dbReference>
<gene>
    <name evidence="1" type="ORF">SEA_JERM_13</name>
</gene>
<evidence type="ECO:0000313" key="2">
    <source>
        <dbReference type="Proteomes" id="UP000223395"/>
    </source>
</evidence>
<organism evidence="1 2">
    <name type="scientific">Mycobacterium phage Jerm</name>
    <dbReference type="NCBI Taxonomy" id="1897503"/>
    <lineage>
        <taxon>Viruses</taxon>
        <taxon>Duplodnaviria</taxon>
        <taxon>Heunggongvirae</taxon>
        <taxon>Uroviricota</taxon>
        <taxon>Caudoviricetes</taxon>
        <taxon>Turbidovirus</taxon>
        <taxon>Turbidovirus turbido</taxon>
    </lineage>
</organism>
<name>A0A1D8EZN4_9CAUD</name>
<dbReference type="Gene3D" id="3.40.50.1820">
    <property type="entry name" value="alpha/beta hydrolase"/>
    <property type="match status" value="1"/>
</dbReference>